<name>A0A1L7NP81_PSEPU</name>
<evidence type="ECO:0000313" key="1">
    <source>
        <dbReference type="EMBL" id="BAW27254.1"/>
    </source>
</evidence>
<protein>
    <submittedName>
        <fullName evidence="1">Uncharacterized protein</fullName>
    </submittedName>
</protein>
<keyword evidence="1" id="KW-0614">Plasmid</keyword>
<organism evidence="1 2">
    <name type="scientific">Pseudomonas putida</name>
    <name type="common">Arthrobacter siderocapsulatus</name>
    <dbReference type="NCBI Taxonomy" id="303"/>
    <lineage>
        <taxon>Bacteria</taxon>
        <taxon>Pseudomonadati</taxon>
        <taxon>Pseudomonadota</taxon>
        <taxon>Gammaproteobacteria</taxon>
        <taxon>Pseudomonadales</taxon>
        <taxon>Pseudomonadaceae</taxon>
        <taxon>Pseudomonas</taxon>
    </lineage>
</organism>
<dbReference type="Proteomes" id="UP000218731">
    <property type="component" value="Plasmid pKF715B"/>
</dbReference>
<gene>
    <name evidence="1" type="ORF">KF715C_pB1480</name>
</gene>
<evidence type="ECO:0000313" key="2">
    <source>
        <dbReference type="Proteomes" id="UP000218731"/>
    </source>
</evidence>
<dbReference type="EMBL" id="AP015031">
    <property type="protein sequence ID" value="BAW27254.1"/>
    <property type="molecule type" value="Genomic_DNA"/>
</dbReference>
<dbReference type="AlphaFoldDB" id="A0A1L7NP81"/>
<geneLocation type="plasmid" evidence="2">
    <name>pkf715b dna</name>
</geneLocation>
<sequence>MDVASSDYGQLWPQYGYEPWSAEVEVFHNPMALHPVPNELIPEVTHWREVNGRVESESFFDVSILRSRTLVLSANAKVPSLDELLTATSPPEL</sequence>
<proteinExistence type="predicted"/>
<accession>A0A1L7NP81</accession>
<reference evidence="1 2" key="1">
    <citation type="submission" date="2015-11" db="EMBL/GenBank/DDBJ databases">
        <title>Complete genome sequencing of a biphenyl-degrading bacterium, Pseudomonas putida KF715 (=NBRC110667).</title>
        <authorList>
            <person name="Suenaga H."/>
            <person name="Fujihara N."/>
            <person name="Watanabe T."/>
            <person name="Hirose J."/>
            <person name="Kimura N."/>
            <person name="Yamazoe A."/>
            <person name="Hosoyama A."/>
            <person name="Shimodaira J."/>
            <person name="Furukawa K."/>
        </authorList>
    </citation>
    <scope>NUCLEOTIDE SEQUENCE [LARGE SCALE GENOMIC DNA]</scope>
    <source>
        <strain evidence="1 2">KF715</strain>
        <plasmid evidence="2">Plasmid pkf715b dna</plasmid>
    </source>
</reference>